<comment type="caution">
    <text evidence="3">The sequence shown here is derived from an EMBL/GenBank/DDBJ whole genome shotgun (WGS) entry which is preliminary data.</text>
</comment>
<dbReference type="SUPFAM" id="SSF55073">
    <property type="entry name" value="Nucleotide cyclase"/>
    <property type="match status" value="1"/>
</dbReference>
<dbReference type="PROSITE" id="PS50125">
    <property type="entry name" value="GUANYLATE_CYCLASE_2"/>
    <property type="match status" value="1"/>
</dbReference>
<dbReference type="Gene3D" id="3.30.70.1230">
    <property type="entry name" value="Nucleotide cyclase"/>
    <property type="match status" value="1"/>
</dbReference>
<dbReference type="GO" id="GO:0035556">
    <property type="term" value="P:intracellular signal transduction"/>
    <property type="evidence" value="ECO:0007669"/>
    <property type="project" value="InterPro"/>
</dbReference>
<dbReference type="InterPro" id="IPR001054">
    <property type="entry name" value="A/G_cyclase"/>
</dbReference>
<dbReference type="GO" id="GO:0004016">
    <property type="term" value="F:adenylate cyclase activity"/>
    <property type="evidence" value="ECO:0007669"/>
    <property type="project" value="UniProtKB-ARBA"/>
</dbReference>
<keyword evidence="1" id="KW-1133">Transmembrane helix</keyword>
<evidence type="ECO:0000313" key="3">
    <source>
        <dbReference type="EMBL" id="NEK25112.1"/>
    </source>
</evidence>
<keyword evidence="4" id="KW-1185">Reference proteome</keyword>
<dbReference type="Proteomes" id="UP000468591">
    <property type="component" value="Unassembled WGS sequence"/>
</dbReference>
<protein>
    <submittedName>
        <fullName evidence="3">CHASE2 domain-containing protein</fullName>
    </submittedName>
</protein>
<proteinExistence type="predicted"/>
<dbReference type="CDD" id="cd07302">
    <property type="entry name" value="CHD"/>
    <property type="match status" value="1"/>
</dbReference>
<feature type="transmembrane region" description="Helical" evidence="1">
    <location>
        <begin position="381"/>
        <end position="400"/>
    </location>
</feature>
<dbReference type="InterPro" id="IPR029787">
    <property type="entry name" value="Nucleotide_cyclase"/>
</dbReference>
<evidence type="ECO:0000313" key="4">
    <source>
        <dbReference type="Proteomes" id="UP000468591"/>
    </source>
</evidence>
<dbReference type="InterPro" id="IPR050697">
    <property type="entry name" value="Adenylyl/Guanylyl_Cyclase_3/4"/>
</dbReference>
<dbReference type="Pfam" id="PF05226">
    <property type="entry name" value="CHASE2"/>
    <property type="match status" value="1"/>
</dbReference>
<dbReference type="AlphaFoldDB" id="A0A6P0CG38"/>
<dbReference type="PANTHER" id="PTHR43081">
    <property type="entry name" value="ADENYLATE CYCLASE, TERMINAL-DIFFERENTIATION SPECIFIC-RELATED"/>
    <property type="match status" value="1"/>
</dbReference>
<name>A0A6P0CG38_9RHOB</name>
<gene>
    <name evidence="3" type="ORF">GV827_22355</name>
</gene>
<feature type="domain" description="Guanylate cyclase" evidence="2">
    <location>
        <begin position="472"/>
        <end position="612"/>
    </location>
</feature>
<accession>A0A6P0CG38</accession>
<dbReference type="RefSeq" id="WP_164356410.1">
    <property type="nucleotide sequence ID" value="NZ_JAABNT010000039.1"/>
</dbReference>
<keyword evidence="1" id="KW-0812">Transmembrane</keyword>
<dbReference type="GO" id="GO:0006171">
    <property type="term" value="P:cAMP biosynthetic process"/>
    <property type="evidence" value="ECO:0007669"/>
    <property type="project" value="TreeGrafter"/>
</dbReference>
<dbReference type="EMBL" id="JAABNT010000039">
    <property type="protein sequence ID" value="NEK25112.1"/>
    <property type="molecule type" value="Genomic_DNA"/>
</dbReference>
<sequence>MKLFLRIVRRFDWARALATGLLALLLLVRVVDHELIQTFRYNAFDFYQQVKPRSPEPFPVTIIDVDDQSLEELGQWPWPRTTLADLVDKATAAGAVALAFDVIFADPDRLSPENIALDNKGLPEEIKKALRAMPSNDSILADAIGRSRVIVGETSIRRSVASGQDDVQGPKVEYAFLGPNPEPFMMKFPDLVQNMPTLDAKAAGRGIFTVRPDSDGVYRRVPLVMLVDGQVRMGLSVELLRIATGGGAFAIKSNDAGVDGVIVARQLISTDSDGTVWPYFAHSSRDRFVSASDLVLDRLPPNRLRGHLVFVGTSAIGLEDFRATPLGTPMPGVEIHAQVLENILGKTMLVRPNYSIAVELLTIVLLGLVIIVLVPKMGAAFVLMLTGTLISGYVLFSYVAFQNERILLDPTYPAFSAIILAIFMSTMNYLREERERQRIRSAFGQYVSPDLVTQLSDNPERLILGGERRPLSILFSDVRGFTTISESFRDDPAGLTQLMNRFLTVLSDGILSFGGTIDKFMGDAVMAFWNAPLDEPDHARLSCRAALKMLSDVNELNEFRKVNRRNPDKKFHQIDVGIGINTGDCIVGNMGSDTRFDYTALGDAVNLASRLEGQSKTYGVGIILGPETANHVKDDFAVLELDLIRVKGKTEPAQVFGLFGDETLRAAPEFQRLETLNNEMLDAYRGQRWSDAQGHLKAMQEVLGGLPFDLQTYIEMYSDRVQGFKENPPGQSWDGVFVAASK</sequence>
<dbReference type="PANTHER" id="PTHR43081:SF1">
    <property type="entry name" value="ADENYLATE CYCLASE, TERMINAL-DIFFERENTIATION SPECIFIC"/>
    <property type="match status" value="1"/>
</dbReference>
<feature type="transmembrane region" description="Helical" evidence="1">
    <location>
        <begin position="412"/>
        <end position="430"/>
    </location>
</feature>
<evidence type="ECO:0000256" key="1">
    <source>
        <dbReference type="SAM" id="Phobius"/>
    </source>
</evidence>
<evidence type="ECO:0000259" key="2">
    <source>
        <dbReference type="PROSITE" id="PS50125"/>
    </source>
</evidence>
<organism evidence="3 4">
    <name type="scientific">Sulfitobacter sediminilitoris</name>
    <dbReference type="NCBI Taxonomy" id="2698830"/>
    <lineage>
        <taxon>Bacteria</taxon>
        <taxon>Pseudomonadati</taxon>
        <taxon>Pseudomonadota</taxon>
        <taxon>Alphaproteobacteria</taxon>
        <taxon>Rhodobacterales</taxon>
        <taxon>Roseobacteraceae</taxon>
        <taxon>Sulfitobacter</taxon>
    </lineage>
</organism>
<dbReference type="Pfam" id="PF00211">
    <property type="entry name" value="Guanylate_cyc"/>
    <property type="match status" value="1"/>
</dbReference>
<dbReference type="SMART" id="SM01080">
    <property type="entry name" value="CHASE2"/>
    <property type="match status" value="1"/>
</dbReference>
<keyword evidence="1" id="KW-0472">Membrane</keyword>
<feature type="transmembrane region" description="Helical" evidence="1">
    <location>
        <begin position="354"/>
        <end position="374"/>
    </location>
</feature>
<reference evidence="3 4" key="1">
    <citation type="submission" date="2020-01" db="EMBL/GenBank/DDBJ databases">
        <title>Sulfitobacter sediminilitoris sp. nov., isolated from a tidal flat.</title>
        <authorList>
            <person name="Park S."/>
            <person name="Yoon J.-H."/>
        </authorList>
    </citation>
    <scope>NUCLEOTIDE SEQUENCE [LARGE SCALE GENOMIC DNA]</scope>
    <source>
        <strain evidence="3 4">JBTF-M27</strain>
    </source>
</reference>
<dbReference type="InterPro" id="IPR007890">
    <property type="entry name" value="CHASE2"/>
</dbReference>
<dbReference type="SMART" id="SM00044">
    <property type="entry name" value="CYCc"/>
    <property type="match status" value="1"/>
</dbReference>